<dbReference type="PROSITE" id="PS50294">
    <property type="entry name" value="WD_REPEATS_REGION"/>
    <property type="match status" value="1"/>
</dbReference>
<dbReference type="InterPro" id="IPR015943">
    <property type="entry name" value="WD40/YVTN_repeat-like_dom_sf"/>
</dbReference>
<proteinExistence type="inferred from homology"/>
<protein>
    <recommendedName>
        <fullName evidence="10">Anaphase-promoting complex subunit 4 WD40 domain-containing protein</fullName>
    </recommendedName>
</protein>
<dbReference type="Gene3D" id="2.130.10.10">
    <property type="entry name" value="YVTN repeat-like/Quinoprotein amine dehydrogenase"/>
    <property type="match status" value="3"/>
</dbReference>
<evidence type="ECO:0000256" key="7">
    <source>
        <dbReference type="SAM" id="MobiDB-lite"/>
    </source>
</evidence>
<keyword evidence="4" id="KW-0833">Ubl conjugation pathway</keyword>
<evidence type="ECO:0000256" key="4">
    <source>
        <dbReference type="ARBA" id="ARBA00022786"/>
    </source>
</evidence>
<organism evidence="8 9">
    <name type="scientific">Pisolithus tinctorius Marx 270</name>
    <dbReference type="NCBI Taxonomy" id="870435"/>
    <lineage>
        <taxon>Eukaryota</taxon>
        <taxon>Fungi</taxon>
        <taxon>Dikarya</taxon>
        <taxon>Basidiomycota</taxon>
        <taxon>Agaricomycotina</taxon>
        <taxon>Agaricomycetes</taxon>
        <taxon>Agaricomycetidae</taxon>
        <taxon>Boletales</taxon>
        <taxon>Sclerodermatineae</taxon>
        <taxon>Pisolithaceae</taxon>
        <taxon>Pisolithus</taxon>
    </lineage>
</organism>
<keyword evidence="9" id="KW-1185">Reference proteome</keyword>
<comment type="pathway">
    <text evidence="1">Protein modification; protein ubiquitination.</text>
</comment>
<sequence>MALPTPNVTPCRPLSNATNIDPASRVGFATAALPTPPQDVGCKRRIAQPDDTPSKRPRVVTAQNTEDDVDMGGVEVVNSRTRRQTMFNLLRTASFRSPIGPTRTIRTSILYISCCVCFRSRVHSHPVPSRRILQSFVSSHKSDVYTCHSLSDSHFVTPPYACAYSNAAKRNSTPFLAVATEEGSVMILNTSKRHDWEFGNYLHAHPSIQMTDGFIFVESQRTLFQPHYNGIFDIKWNLDDSILATASGDKRTHITSVETHQVIQVLQGHSSTVKCIAWNPSHPDLLSTGSRDGNIYLWDLRVTANDGNSGTSENASPLRPVTAIDAAHGQEKNKGERRKTMHLPRSVTGLLYSNPDTLVSCGSFDGILNMWDLRQPKVSATGKRTKKPPPMAPACTSPTDPTMLHGARRARGLMALCAGSGPTSGLLFALGADNYIHAYDSSSLTHVESITHPNMLSSFYVRLASSPCGRWLASGCMAKNGSLFLYDVSNVGRLSSAVPPTTAVELRGQTGEVGAVDWATDMIASCADDRTVRVWRPDPDAYQDCIAHPEERAWEWSWSTGVYPS</sequence>
<feature type="repeat" description="WD" evidence="6">
    <location>
        <begin position="266"/>
        <end position="301"/>
    </location>
</feature>
<dbReference type="Proteomes" id="UP000054217">
    <property type="component" value="Unassembled WGS sequence"/>
</dbReference>
<dbReference type="PROSITE" id="PS50082">
    <property type="entry name" value="WD_REPEATS_2"/>
    <property type="match status" value="2"/>
</dbReference>
<evidence type="ECO:0000313" key="9">
    <source>
        <dbReference type="Proteomes" id="UP000054217"/>
    </source>
</evidence>
<dbReference type="STRING" id="870435.A0A0C3JV82"/>
<dbReference type="InterPro" id="IPR001680">
    <property type="entry name" value="WD40_rpt"/>
</dbReference>
<gene>
    <name evidence="8" type="ORF">M404DRAFT_710082</name>
</gene>
<evidence type="ECO:0000256" key="6">
    <source>
        <dbReference type="PROSITE-ProRule" id="PRU00221"/>
    </source>
</evidence>
<dbReference type="InterPro" id="IPR019775">
    <property type="entry name" value="WD40_repeat_CS"/>
</dbReference>
<dbReference type="GO" id="GO:0043161">
    <property type="term" value="P:proteasome-mediated ubiquitin-dependent protein catabolic process"/>
    <property type="evidence" value="ECO:0007669"/>
    <property type="project" value="TreeGrafter"/>
</dbReference>
<dbReference type="PROSITE" id="PS00678">
    <property type="entry name" value="WD_REPEATS_1"/>
    <property type="match status" value="1"/>
</dbReference>
<evidence type="ECO:0000256" key="1">
    <source>
        <dbReference type="ARBA" id="ARBA00004906"/>
    </source>
</evidence>
<reference evidence="9" key="2">
    <citation type="submission" date="2015-01" db="EMBL/GenBank/DDBJ databases">
        <title>Evolutionary Origins and Diversification of the Mycorrhizal Mutualists.</title>
        <authorList>
            <consortium name="DOE Joint Genome Institute"/>
            <consortium name="Mycorrhizal Genomics Consortium"/>
            <person name="Kohler A."/>
            <person name="Kuo A."/>
            <person name="Nagy L.G."/>
            <person name="Floudas D."/>
            <person name="Copeland A."/>
            <person name="Barry K.W."/>
            <person name="Cichocki N."/>
            <person name="Veneault-Fourrey C."/>
            <person name="LaButti K."/>
            <person name="Lindquist E.A."/>
            <person name="Lipzen A."/>
            <person name="Lundell T."/>
            <person name="Morin E."/>
            <person name="Murat C."/>
            <person name="Riley R."/>
            <person name="Ohm R."/>
            <person name="Sun H."/>
            <person name="Tunlid A."/>
            <person name="Henrissat B."/>
            <person name="Grigoriev I.V."/>
            <person name="Hibbett D.S."/>
            <person name="Martin F."/>
        </authorList>
    </citation>
    <scope>NUCLEOTIDE SEQUENCE [LARGE SCALE GENOMIC DNA]</scope>
    <source>
        <strain evidence="9">Marx 270</strain>
    </source>
</reference>
<dbReference type="Pfam" id="PF00400">
    <property type="entry name" value="WD40"/>
    <property type="match status" value="4"/>
</dbReference>
<dbReference type="EMBL" id="KN831947">
    <property type="protein sequence ID" value="KIO13058.1"/>
    <property type="molecule type" value="Genomic_DNA"/>
</dbReference>
<dbReference type="OrthoDB" id="2096344at2759"/>
<keyword evidence="3" id="KW-0677">Repeat</keyword>
<dbReference type="HOGENOM" id="CLU_038595_0_0_1"/>
<accession>A0A0C3JV82</accession>
<dbReference type="AlphaFoldDB" id="A0A0C3JV82"/>
<name>A0A0C3JV82_PISTI</name>
<evidence type="ECO:0000256" key="5">
    <source>
        <dbReference type="ARBA" id="ARBA00038344"/>
    </source>
</evidence>
<evidence type="ECO:0008006" key="10">
    <source>
        <dbReference type="Google" id="ProtNLM"/>
    </source>
</evidence>
<feature type="region of interest" description="Disordered" evidence="7">
    <location>
        <begin position="379"/>
        <end position="401"/>
    </location>
</feature>
<dbReference type="SMART" id="SM00320">
    <property type="entry name" value="WD40"/>
    <property type="match status" value="6"/>
</dbReference>
<dbReference type="PANTHER" id="PTHR22852:SF0">
    <property type="entry name" value="DENTICLELESS PROTEIN HOMOLOG"/>
    <property type="match status" value="1"/>
</dbReference>
<evidence type="ECO:0000313" key="8">
    <source>
        <dbReference type="EMBL" id="KIO13058.1"/>
    </source>
</evidence>
<dbReference type="FunCoup" id="A0A0C3JV82">
    <property type="interactions" value="223"/>
</dbReference>
<dbReference type="SUPFAM" id="SSF50978">
    <property type="entry name" value="WD40 repeat-like"/>
    <property type="match status" value="1"/>
</dbReference>
<evidence type="ECO:0000256" key="2">
    <source>
        <dbReference type="ARBA" id="ARBA00022574"/>
    </source>
</evidence>
<feature type="region of interest" description="Disordered" evidence="7">
    <location>
        <begin position="1"/>
        <end position="20"/>
    </location>
</feature>
<dbReference type="GO" id="GO:0030674">
    <property type="term" value="F:protein-macromolecule adaptor activity"/>
    <property type="evidence" value="ECO:0007669"/>
    <property type="project" value="TreeGrafter"/>
</dbReference>
<dbReference type="InParanoid" id="A0A0C3JV82"/>
<dbReference type="InterPro" id="IPR036322">
    <property type="entry name" value="WD40_repeat_dom_sf"/>
</dbReference>
<dbReference type="GO" id="GO:0005634">
    <property type="term" value="C:nucleus"/>
    <property type="evidence" value="ECO:0007669"/>
    <property type="project" value="TreeGrafter"/>
</dbReference>
<reference evidence="8 9" key="1">
    <citation type="submission" date="2014-04" db="EMBL/GenBank/DDBJ databases">
        <authorList>
            <consortium name="DOE Joint Genome Institute"/>
            <person name="Kuo A."/>
            <person name="Kohler A."/>
            <person name="Costa M.D."/>
            <person name="Nagy L.G."/>
            <person name="Floudas D."/>
            <person name="Copeland A."/>
            <person name="Barry K.W."/>
            <person name="Cichocki N."/>
            <person name="Veneault-Fourrey C."/>
            <person name="LaButti K."/>
            <person name="Lindquist E.A."/>
            <person name="Lipzen A."/>
            <person name="Lundell T."/>
            <person name="Morin E."/>
            <person name="Murat C."/>
            <person name="Sun H."/>
            <person name="Tunlid A."/>
            <person name="Henrissat B."/>
            <person name="Grigoriev I.V."/>
            <person name="Hibbett D.S."/>
            <person name="Martin F."/>
            <person name="Nordberg H.P."/>
            <person name="Cantor M.N."/>
            <person name="Hua S.X."/>
        </authorList>
    </citation>
    <scope>NUCLEOTIDE SEQUENCE [LARGE SCALE GENOMIC DNA]</scope>
    <source>
        <strain evidence="8 9">Marx 270</strain>
    </source>
</reference>
<keyword evidence="2 6" id="KW-0853">WD repeat</keyword>
<feature type="repeat" description="WD" evidence="6">
    <location>
        <begin position="506"/>
        <end position="535"/>
    </location>
</feature>
<dbReference type="PANTHER" id="PTHR22852">
    <property type="entry name" value="LETHAL 2 DENTICLELESS PROTEIN RETINOIC ACID-REGULATED NUCLEAR MATRIX-ASSOCIATED PROTEIN"/>
    <property type="match status" value="1"/>
</dbReference>
<feature type="region of interest" description="Disordered" evidence="7">
    <location>
        <begin position="31"/>
        <end position="61"/>
    </location>
</feature>
<dbReference type="InterPro" id="IPR051865">
    <property type="entry name" value="WD-repeat_CDT2_adapter"/>
</dbReference>
<comment type="similarity">
    <text evidence="5">Belongs to the WD repeat cdt2 family.</text>
</comment>
<evidence type="ECO:0000256" key="3">
    <source>
        <dbReference type="ARBA" id="ARBA00022737"/>
    </source>
</evidence>